<organism evidence="2 3">
    <name type="scientific">Candidatus Marithioploca araucensis</name>
    <dbReference type="NCBI Taxonomy" id="70273"/>
    <lineage>
        <taxon>Bacteria</taxon>
        <taxon>Pseudomonadati</taxon>
        <taxon>Pseudomonadota</taxon>
        <taxon>Gammaproteobacteria</taxon>
        <taxon>Thiotrichales</taxon>
        <taxon>Thiotrichaceae</taxon>
        <taxon>Candidatus Marithioploca</taxon>
    </lineage>
</organism>
<accession>A0ABT7VSH9</accession>
<dbReference type="EMBL" id="JAUCGM010000183">
    <property type="protein sequence ID" value="MDM8562518.1"/>
    <property type="molecule type" value="Genomic_DNA"/>
</dbReference>
<name>A0ABT7VSH9_9GAMM</name>
<gene>
    <name evidence="2" type="ORF">QUF54_04110</name>
</gene>
<proteinExistence type="predicted"/>
<evidence type="ECO:0000313" key="3">
    <source>
        <dbReference type="Proteomes" id="UP001171945"/>
    </source>
</evidence>
<feature type="compositionally biased region" description="Basic and acidic residues" evidence="1">
    <location>
        <begin position="27"/>
        <end position="37"/>
    </location>
</feature>
<feature type="compositionally biased region" description="Polar residues" evidence="1">
    <location>
        <begin position="45"/>
        <end position="58"/>
    </location>
</feature>
<protein>
    <submittedName>
        <fullName evidence="2">Uncharacterized protein</fullName>
    </submittedName>
</protein>
<feature type="region of interest" description="Disordered" evidence="1">
    <location>
        <begin position="27"/>
        <end position="58"/>
    </location>
</feature>
<evidence type="ECO:0000256" key="1">
    <source>
        <dbReference type="SAM" id="MobiDB-lite"/>
    </source>
</evidence>
<reference evidence="2" key="1">
    <citation type="submission" date="2023-06" db="EMBL/GenBank/DDBJ databases">
        <title>Uncultivated large filamentous bacteria from sulfidic sediments reveal new species and different genomic features in energy metabolism and defense.</title>
        <authorList>
            <person name="Fonseca A."/>
        </authorList>
    </citation>
    <scope>NUCLEOTIDE SEQUENCE</scope>
    <source>
        <strain evidence="2">HSG4</strain>
    </source>
</reference>
<evidence type="ECO:0000313" key="2">
    <source>
        <dbReference type="EMBL" id="MDM8562518.1"/>
    </source>
</evidence>
<dbReference type="Proteomes" id="UP001171945">
    <property type="component" value="Unassembled WGS sequence"/>
</dbReference>
<comment type="caution">
    <text evidence="2">The sequence shown here is derived from an EMBL/GenBank/DDBJ whole genome shotgun (WGS) entry which is preliminary data.</text>
</comment>
<sequence length="58" mass="6506">MVRLVLRQVLEINKETVLNLQKANKRDMNNNNKHEGKLWCGTDGLSETPSPTSVGEKA</sequence>
<keyword evidence="3" id="KW-1185">Reference proteome</keyword>